<keyword evidence="2" id="KW-1185">Reference proteome</keyword>
<comment type="caution">
    <text evidence="1">The sequence shown here is derived from an EMBL/GenBank/DDBJ whole genome shotgun (WGS) entry which is preliminary data.</text>
</comment>
<sequence>MPDSPTSSAVAALIRWQDSGGVWRVLGRRGAHVTIGLFECTGGDEVDRIVSTDPALRAFVGQRAGSED</sequence>
<protein>
    <submittedName>
        <fullName evidence="1">Uncharacterized protein</fullName>
    </submittedName>
</protein>
<organism evidence="1 2">
    <name type="scientific">Nocardia cerradoensis</name>
    <dbReference type="NCBI Taxonomy" id="85688"/>
    <lineage>
        <taxon>Bacteria</taxon>
        <taxon>Bacillati</taxon>
        <taxon>Actinomycetota</taxon>
        <taxon>Actinomycetes</taxon>
        <taxon>Mycobacteriales</taxon>
        <taxon>Nocardiaceae</taxon>
        <taxon>Nocardia</taxon>
    </lineage>
</organism>
<proteinExistence type="predicted"/>
<dbReference type="RefSeq" id="WP_094026909.1">
    <property type="nucleotide sequence ID" value="NZ_NGAF01000013.1"/>
</dbReference>
<evidence type="ECO:0000313" key="1">
    <source>
        <dbReference type="EMBL" id="OXR42566.1"/>
    </source>
</evidence>
<reference evidence="1 2" key="1">
    <citation type="submission" date="2017-07" db="EMBL/GenBank/DDBJ databases">
        <title>First draft Genome Sequence of Nocardia cerradoensis isolated from human infection.</title>
        <authorList>
            <person name="Carrasco G."/>
        </authorList>
    </citation>
    <scope>NUCLEOTIDE SEQUENCE [LARGE SCALE GENOMIC DNA]</scope>
    <source>
        <strain evidence="1 2">CNM20130759</strain>
    </source>
</reference>
<dbReference type="AlphaFoldDB" id="A0A231H138"/>
<gene>
    <name evidence="1" type="ORF">B7C42_05343</name>
</gene>
<dbReference type="Proteomes" id="UP000215506">
    <property type="component" value="Unassembled WGS sequence"/>
</dbReference>
<accession>A0A231H138</accession>
<evidence type="ECO:0000313" key="2">
    <source>
        <dbReference type="Proteomes" id="UP000215506"/>
    </source>
</evidence>
<dbReference type="EMBL" id="NGAF01000013">
    <property type="protein sequence ID" value="OXR42566.1"/>
    <property type="molecule type" value="Genomic_DNA"/>
</dbReference>
<name>A0A231H138_9NOCA</name>